<keyword evidence="3" id="KW-1185">Reference proteome</keyword>
<feature type="region of interest" description="Disordered" evidence="1">
    <location>
        <begin position="38"/>
        <end position="70"/>
    </location>
</feature>
<dbReference type="EMBL" id="LSRX01000425">
    <property type="protein sequence ID" value="OLP97690.1"/>
    <property type="molecule type" value="Genomic_DNA"/>
</dbReference>
<proteinExistence type="predicted"/>
<dbReference type="AlphaFoldDB" id="A0A1Q9DR81"/>
<dbReference type="Proteomes" id="UP000186817">
    <property type="component" value="Unassembled WGS sequence"/>
</dbReference>
<reference evidence="2 3" key="1">
    <citation type="submission" date="2016-02" db="EMBL/GenBank/DDBJ databases">
        <title>Genome analysis of coral dinoflagellate symbionts highlights evolutionary adaptations to a symbiotic lifestyle.</title>
        <authorList>
            <person name="Aranda M."/>
            <person name="Li Y."/>
            <person name="Liew Y.J."/>
            <person name="Baumgarten S."/>
            <person name="Simakov O."/>
            <person name="Wilson M."/>
            <person name="Piel J."/>
            <person name="Ashoor H."/>
            <person name="Bougouffa S."/>
            <person name="Bajic V.B."/>
            <person name="Ryu T."/>
            <person name="Ravasi T."/>
            <person name="Bayer T."/>
            <person name="Micklem G."/>
            <person name="Kim H."/>
            <person name="Bhak J."/>
            <person name="Lajeunesse T.C."/>
            <person name="Voolstra C.R."/>
        </authorList>
    </citation>
    <scope>NUCLEOTIDE SEQUENCE [LARGE SCALE GENOMIC DNA]</scope>
    <source>
        <strain evidence="2 3">CCMP2467</strain>
    </source>
</reference>
<gene>
    <name evidence="2" type="ORF">AK812_SmicGene19944</name>
</gene>
<name>A0A1Q9DR81_SYMMI</name>
<evidence type="ECO:0000256" key="1">
    <source>
        <dbReference type="SAM" id="MobiDB-lite"/>
    </source>
</evidence>
<evidence type="ECO:0000313" key="3">
    <source>
        <dbReference type="Proteomes" id="UP000186817"/>
    </source>
</evidence>
<protein>
    <submittedName>
        <fullName evidence="2">Uncharacterized protein</fullName>
    </submittedName>
</protein>
<accession>A0A1Q9DR81</accession>
<comment type="caution">
    <text evidence="2">The sequence shown here is derived from an EMBL/GenBank/DDBJ whole genome shotgun (WGS) entry which is preliminary data.</text>
</comment>
<evidence type="ECO:0000313" key="2">
    <source>
        <dbReference type="EMBL" id="OLP97690.1"/>
    </source>
</evidence>
<sequence length="181" mass="19261">MALSLEESVGTAVEDEAAEACKAPPAFGAGAEDFAPSPFAAETASAASPGDSRHFKAAEGCWPRSRSPRPEKLEVEEVEEAIENEMVAAVAELERRWRSYLSYLSGYMGVQLRSLRCQSLSFKNSLAGQDIALLSLALKSIHSRGGTAGVAKALAVSPRPPAWESWLIEAAEAPVDPYPIA</sequence>
<organism evidence="2 3">
    <name type="scientific">Symbiodinium microadriaticum</name>
    <name type="common">Dinoflagellate</name>
    <name type="synonym">Zooxanthella microadriatica</name>
    <dbReference type="NCBI Taxonomy" id="2951"/>
    <lineage>
        <taxon>Eukaryota</taxon>
        <taxon>Sar</taxon>
        <taxon>Alveolata</taxon>
        <taxon>Dinophyceae</taxon>
        <taxon>Suessiales</taxon>
        <taxon>Symbiodiniaceae</taxon>
        <taxon>Symbiodinium</taxon>
    </lineage>
</organism>